<evidence type="ECO:0000256" key="1">
    <source>
        <dbReference type="SAM" id="SignalP"/>
    </source>
</evidence>
<sequence>MFRKTLLLLFFIVITPSSLATQKISDGILQAYWLPIWNDSATENNPVLHFRYFSLTENSHIDKIINLDVDTEKKKNNLLKDYFKDIPHNFLTYKEGHIERMGGIVVENLSETKECDHIYHNAKLMTFTPGQDRKFNIQKLEESAGCEAYPYIVTYSAKEGIGSLYFKETPSESAKKSAEIPLDTPLVKIKTINDKWILAAIYDAEKPDLLGNPQGYIELDKLQPLN</sequence>
<gene>
    <name evidence="2" type="ORF">HC231_08215</name>
</gene>
<evidence type="ECO:0000313" key="2">
    <source>
        <dbReference type="EMBL" id="QTF07917.1"/>
    </source>
</evidence>
<feature type="chain" id="PRO_5047467188" evidence="1">
    <location>
        <begin position="21"/>
        <end position="226"/>
    </location>
</feature>
<name>A0ABX7UTK4_9GAMM</name>
<dbReference type="Proteomes" id="UP000671960">
    <property type="component" value="Chromosome"/>
</dbReference>
<organism evidence="2 3">
    <name type="scientific">Brenneria izadpanahii</name>
    <dbReference type="NCBI Taxonomy" id="2722756"/>
    <lineage>
        <taxon>Bacteria</taxon>
        <taxon>Pseudomonadati</taxon>
        <taxon>Pseudomonadota</taxon>
        <taxon>Gammaproteobacteria</taxon>
        <taxon>Enterobacterales</taxon>
        <taxon>Pectobacteriaceae</taxon>
        <taxon>Brenneria</taxon>
    </lineage>
</organism>
<dbReference type="EMBL" id="CP050854">
    <property type="protein sequence ID" value="QTF07917.1"/>
    <property type="molecule type" value="Genomic_DNA"/>
</dbReference>
<protein>
    <submittedName>
        <fullName evidence="2">Uncharacterized protein</fullName>
    </submittedName>
</protein>
<proteinExistence type="predicted"/>
<feature type="signal peptide" evidence="1">
    <location>
        <begin position="1"/>
        <end position="20"/>
    </location>
</feature>
<keyword evidence="3" id="KW-1185">Reference proteome</keyword>
<keyword evidence="1" id="KW-0732">Signal</keyword>
<evidence type="ECO:0000313" key="3">
    <source>
        <dbReference type="Proteomes" id="UP000671960"/>
    </source>
</evidence>
<dbReference type="RefSeq" id="WP_208230540.1">
    <property type="nucleotide sequence ID" value="NZ_CP050854.1"/>
</dbReference>
<accession>A0ABX7UTK4</accession>
<reference evidence="2 3" key="1">
    <citation type="submission" date="2020-03" db="EMBL/GenBank/DDBJ databases">
        <authorList>
            <person name="Bakhshi Ganjeh M."/>
        </authorList>
    </citation>
    <scope>NUCLEOTIDE SEQUENCE [LARGE SCALE GENOMIC DNA]</scope>
    <source>
        <strain evidence="3">Iran 50</strain>
    </source>
</reference>